<dbReference type="Proteomes" id="UP000501421">
    <property type="component" value="Chromosome"/>
</dbReference>
<reference evidence="2" key="1">
    <citation type="journal article" date="2020" name="Microbiol. Resour. Announc.">
        <title>Complete Genome Sequence of Geobacillus sp. Strain E55-1, Isolated from Mine Geyser in Japan.</title>
        <authorList>
            <person name="Miyazaki K."/>
            <person name="Hase E."/>
            <person name="Tokito N."/>
        </authorList>
    </citation>
    <scope>NUCLEOTIDE SEQUENCE [LARGE SCALE GENOMIC DNA]</scope>
    <source>
        <strain evidence="2">E55-1</strain>
    </source>
</reference>
<evidence type="ECO:0000313" key="1">
    <source>
        <dbReference type="EMBL" id="BBW97261.1"/>
    </source>
</evidence>
<evidence type="ECO:0000313" key="2">
    <source>
        <dbReference type="Proteomes" id="UP000501421"/>
    </source>
</evidence>
<dbReference type="AlphaFoldDB" id="A0A679FZW0"/>
<name>A0A679FZW0_9BACL</name>
<protein>
    <submittedName>
        <fullName evidence="1">Uncharacterized protein</fullName>
    </submittedName>
</protein>
<keyword evidence="2" id="KW-1185">Reference proteome</keyword>
<organism evidence="1 2">
    <name type="scientific">Geobacillus subterraneus</name>
    <dbReference type="NCBI Taxonomy" id="129338"/>
    <lineage>
        <taxon>Bacteria</taxon>
        <taxon>Bacillati</taxon>
        <taxon>Bacillota</taxon>
        <taxon>Bacilli</taxon>
        <taxon>Bacillales</taxon>
        <taxon>Anoxybacillaceae</taxon>
        <taxon>Geobacillus</taxon>
    </lineage>
</organism>
<proteinExistence type="predicted"/>
<dbReference type="RefSeq" id="WP_172418668.1">
    <property type="nucleotide sequence ID" value="NZ_AP022557.1"/>
</dbReference>
<dbReference type="EMBL" id="AP022557">
    <property type="protein sequence ID" value="BBW97261.1"/>
    <property type="molecule type" value="Genomic_DNA"/>
</dbReference>
<sequence>MAIRLKDVPIQGAYAFFMKNKYKKLMVDLRYNNSDVTTIGWTDRPRQVLFDHVEGCHYLTVYFKDASIELSDKDFAFAKDDDNALLYIEPKIDSHFHIIVSV</sequence>
<gene>
    <name evidence="1" type="ORF">GsuE55_20940</name>
</gene>
<accession>A0A679FZW0</accession>